<keyword evidence="3" id="KW-0732">Signal</keyword>
<feature type="compositionally biased region" description="Polar residues" evidence="1">
    <location>
        <begin position="72"/>
        <end position="86"/>
    </location>
</feature>
<dbReference type="HOGENOM" id="CLU_1167904_0_0_1"/>
<dbReference type="eggNOG" id="ENOG502R2Z0">
    <property type="taxonomic scope" value="Eukaryota"/>
</dbReference>
<feature type="chain" id="PRO_5003712458" evidence="3">
    <location>
        <begin position="21"/>
        <end position="238"/>
    </location>
</feature>
<accession>I7M8L5</accession>
<protein>
    <submittedName>
        <fullName evidence="4">Transmembrane protein, putative</fullName>
    </submittedName>
</protein>
<keyword evidence="2 4" id="KW-0812">Transmembrane</keyword>
<organism evidence="4 5">
    <name type="scientific">Tetrahymena thermophila (strain SB210)</name>
    <dbReference type="NCBI Taxonomy" id="312017"/>
    <lineage>
        <taxon>Eukaryota</taxon>
        <taxon>Sar</taxon>
        <taxon>Alveolata</taxon>
        <taxon>Ciliophora</taxon>
        <taxon>Intramacronucleata</taxon>
        <taxon>Oligohymenophorea</taxon>
        <taxon>Hymenostomatida</taxon>
        <taxon>Tetrahymenina</taxon>
        <taxon>Tetrahymenidae</taxon>
        <taxon>Tetrahymena</taxon>
    </lineage>
</organism>
<evidence type="ECO:0000313" key="4">
    <source>
        <dbReference type="EMBL" id="EAR98407.1"/>
    </source>
</evidence>
<dbReference type="Proteomes" id="UP000009168">
    <property type="component" value="Unassembled WGS sequence"/>
</dbReference>
<keyword evidence="5" id="KW-1185">Reference proteome</keyword>
<gene>
    <name evidence="4" type="ORF">TTHERM_00289350</name>
</gene>
<dbReference type="AlphaFoldDB" id="I7M8L5"/>
<feature type="signal peptide" evidence="3">
    <location>
        <begin position="1"/>
        <end position="20"/>
    </location>
</feature>
<dbReference type="EMBL" id="GG662651">
    <property type="protein sequence ID" value="EAR98407.1"/>
    <property type="molecule type" value="Genomic_DNA"/>
</dbReference>
<evidence type="ECO:0000313" key="5">
    <source>
        <dbReference type="Proteomes" id="UP000009168"/>
    </source>
</evidence>
<name>I7M8L5_TETTS</name>
<sequence>MNKLLLVSLLVMLCIANVNATRFLEDTEVNQKTEIAPQKEEIKEEVTPVVPDNTQQQTKEANSTDAKDQVKEQNNASETQEQNNGDQNKEPVKEEKVDEQNKEAVKEEKKEEDTKVIPQEDPKVIPQEENKETKQETEEEKKEDEKVISPTPDNKETSYFGLSFGFILVLAASVLFFFVGFYRYSLRKYKIPPFSPPNFCPNFLFPRPENDLLMEDYCIQSGTEMGGVYSSEKYHNFY</sequence>
<dbReference type="InParanoid" id="I7M8L5"/>
<keyword evidence="2" id="KW-1133">Transmembrane helix</keyword>
<keyword evidence="2" id="KW-0472">Membrane</keyword>
<feature type="compositionally biased region" description="Basic and acidic residues" evidence="1">
    <location>
        <begin position="87"/>
        <end position="147"/>
    </location>
</feature>
<evidence type="ECO:0000256" key="2">
    <source>
        <dbReference type="SAM" id="Phobius"/>
    </source>
</evidence>
<feature type="compositionally biased region" description="Basic and acidic residues" evidence="1">
    <location>
        <begin position="35"/>
        <end position="46"/>
    </location>
</feature>
<evidence type="ECO:0000256" key="3">
    <source>
        <dbReference type="SAM" id="SignalP"/>
    </source>
</evidence>
<dbReference type="KEGG" id="tet:TTHERM_00289350"/>
<dbReference type="RefSeq" id="XP_001018652.1">
    <property type="nucleotide sequence ID" value="XM_001018652.1"/>
</dbReference>
<dbReference type="GeneID" id="7846881"/>
<feature type="compositionally biased region" description="Polar residues" evidence="1">
    <location>
        <begin position="52"/>
        <end position="64"/>
    </location>
</feature>
<evidence type="ECO:0000256" key="1">
    <source>
        <dbReference type="SAM" id="MobiDB-lite"/>
    </source>
</evidence>
<feature type="region of interest" description="Disordered" evidence="1">
    <location>
        <begin position="35"/>
        <end position="154"/>
    </location>
</feature>
<reference evidence="5" key="1">
    <citation type="journal article" date="2006" name="PLoS Biol.">
        <title>Macronuclear genome sequence of the ciliate Tetrahymena thermophila, a model eukaryote.</title>
        <authorList>
            <person name="Eisen J.A."/>
            <person name="Coyne R.S."/>
            <person name="Wu M."/>
            <person name="Wu D."/>
            <person name="Thiagarajan M."/>
            <person name="Wortman J.R."/>
            <person name="Badger J.H."/>
            <person name="Ren Q."/>
            <person name="Amedeo P."/>
            <person name="Jones K.M."/>
            <person name="Tallon L.J."/>
            <person name="Delcher A.L."/>
            <person name="Salzberg S.L."/>
            <person name="Silva J.C."/>
            <person name="Haas B.J."/>
            <person name="Majoros W.H."/>
            <person name="Farzad M."/>
            <person name="Carlton J.M."/>
            <person name="Smith R.K. Jr."/>
            <person name="Garg J."/>
            <person name="Pearlman R.E."/>
            <person name="Karrer K.M."/>
            <person name="Sun L."/>
            <person name="Manning G."/>
            <person name="Elde N.C."/>
            <person name="Turkewitz A.P."/>
            <person name="Asai D.J."/>
            <person name="Wilkes D.E."/>
            <person name="Wang Y."/>
            <person name="Cai H."/>
            <person name="Collins K."/>
            <person name="Stewart B.A."/>
            <person name="Lee S.R."/>
            <person name="Wilamowska K."/>
            <person name="Weinberg Z."/>
            <person name="Ruzzo W.L."/>
            <person name="Wloga D."/>
            <person name="Gaertig J."/>
            <person name="Frankel J."/>
            <person name="Tsao C.-C."/>
            <person name="Gorovsky M.A."/>
            <person name="Keeling P.J."/>
            <person name="Waller R.F."/>
            <person name="Patron N.J."/>
            <person name="Cherry J.M."/>
            <person name="Stover N.A."/>
            <person name="Krieger C.J."/>
            <person name="del Toro C."/>
            <person name="Ryder H.F."/>
            <person name="Williamson S.C."/>
            <person name="Barbeau R.A."/>
            <person name="Hamilton E.P."/>
            <person name="Orias E."/>
        </authorList>
    </citation>
    <scope>NUCLEOTIDE SEQUENCE [LARGE SCALE GENOMIC DNA]</scope>
    <source>
        <strain evidence="5">SB210</strain>
    </source>
</reference>
<proteinExistence type="predicted"/>
<feature type="transmembrane region" description="Helical" evidence="2">
    <location>
        <begin position="159"/>
        <end position="182"/>
    </location>
</feature>